<dbReference type="Proteomes" id="UP000265520">
    <property type="component" value="Unassembled WGS sequence"/>
</dbReference>
<comment type="caution">
    <text evidence="1">The sequence shown here is derived from an EMBL/GenBank/DDBJ whole genome shotgun (WGS) entry which is preliminary data.</text>
</comment>
<dbReference type="EMBL" id="LXQA010043982">
    <property type="protein sequence ID" value="MCI00697.1"/>
    <property type="molecule type" value="Genomic_DNA"/>
</dbReference>
<proteinExistence type="predicted"/>
<evidence type="ECO:0000313" key="2">
    <source>
        <dbReference type="Proteomes" id="UP000265520"/>
    </source>
</evidence>
<dbReference type="InterPro" id="IPR042293">
    <property type="entry name" value="ARID4"/>
</dbReference>
<name>A0A392NLD7_9FABA</name>
<keyword evidence="2" id="KW-1185">Reference proteome</keyword>
<dbReference type="AlphaFoldDB" id="A0A392NLD7"/>
<feature type="non-terminal residue" evidence="1">
    <location>
        <position position="1"/>
    </location>
</feature>
<protein>
    <submittedName>
        <fullName evidence="1">AT-rich interactive domain-containing protein 4-like</fullName>
    </submittedName>
</protein>
<sequence>EEFLKDVMQFLVLRGHTRLIPQGGFAEFPDAVLNAKRLDLFNLWFQEEAFTLGMVSIGKDKFSQR</sequence>
<dbReference type="PANTHER" id="PTHR46694">
    <property type="entry name" value="AT-RICH INTERACTIVE DOMAIN-CONTAINING PROTEIN 4"/>
    <property type="match status" value="1"/>
</dbReference>
<organism evidence="1 2">
    <name type="scientific">Trifolium medium</name>
    <dbReference type="NCBI Taxonomy" id="97028"/>
    <lineage>
        <taxon>Eukaryota</taxon>
        <taxon>Viridiplantae</taxon>
        <taxon>Streptophyta</taxon>
        <taxon>Embryophyta</taxon>
        <taxon>Tracheophyta</taxon>
        <taxon>Spermatophyta</taxon>
        <taxon>Magnoliopsida</taxon>
        <taxon>eudicotyledons</taxon>
        <taxon>Gunneridae</taxon>
        <taxon>Pentapetalae</taxon>
        <taxon>rosids</taxon>
        <taxon>fabids</taxon>
        <taxon>Fabales</taxon>
        <taxon>Fabaceae</taxon>
        <taxon>Papilionoideae</taxon>
        <taxon>50 kb inversion clade</taxon>
        <taxon>NPAAA clade</taxon>
        <taxon>Hologalegina</taxon>
        <taxon>IRL clade</taxon>
        <taxon>Trifolieae</taxon>
        <taxon>Trifolium</taxon>
    </lineage>
</organism>
<dbReference type="PANTHER" id="PTHR46694:SF5">
    <property type="entry name" value="ARID_BRIGHT DNA-BINDING DOMAIN PROTEIN"/>
    <property type="match status" value="1"/>
</dbReference>
<accession>A0A392NLD7</accession>
<reference evidence="1 2" key="1">
    <citation type="journal article" date="2018" name="Front. Plant Sci.">
        <title>Red Clover (Trifolium pratense) and Zigzag Clover (T. medium) - A Picture of Genomic Similarities and Differences.</title>
        <authorList>
            <person name="Dluhosova J."/>
            <person name="Istvanek J."/>
            <person name="Nedelnik J."/>
            <person name="Repkova J."/>
        </authorList>
    </citation>
    <scope>NUCLEOTIDE SEQUENCE [LARGE SCALE GENOMIC DNA]</scope>
    <source>
        <strain evidence="2">cv. 10/8</strain>
        <tissue evidence="1">Leaf</tissue>
    </source>
</reference>
<evidence type="ECO:0000313" key="1">
    <source>
        <dbReference type="EMBL" id="MCI00697.1"/>
    </source>
</evidence>